<dbReference type="SUPFAM" id="SSF46689">
    <property type="entry name" value="Homeodomain-like"/>
    <property type="match status" value="1"/>
</dbReference>
<dbReference type="Gene3D" id="1.10.10.60">
    <property type="entry name" value="Homeodomain-like"/>
    <property type="match status" value="1"/>
</dbReference>
<evidence type="ECO:0000313" key="5">
    <source>
        <dbReference type="Proteomes" id="UP000694941"/>
    </source>
</evidence>
<organism evidence="5 6">
    <name type="scientific">Limulus polyphemus</name>
    <name type="common">Atlantic horseshoe crab</name>
    <dbReference type="NCBI Taxonomy" id="6850"/>
    <lineage>
        <taxon>Eukaryota</taxon>
        <taxon>Metazoa</taxon>
        <taxon>Ecdysozoa</taxon>
        <taxon>Arthropoda</taxon>
        <taxon>Chelicerata</taxon>
        <taxon>Merostomata</taxon>
        <taxon>Xiphosura</taxon>
        <taxon>Limulidae</taxon>
        <taxon>Limulus</taxon>
    </lineage>
</organism>
<dbReference type="PANTHER" id="PTHR24340">
    <property type="entry name" value="HOMEOBOX PROTEIN NKX"/>
    <property type="match status" value="1"/>
</dbReference>
<keyword evidence="2 3" id="KW-0371">Homeobox</keyword>
<reference evidence="6" key="1">
    <citation type="submission" date="2025-08" db="UniProtKB">
        <authorList>
            <consortium name="RefSeq"/>
        </authorList>
    </citation>
    <scope>IDENTIFICATION</scope>
    <source>
        <tissue evidence="6">Muscle</tissue>
    </source>
</reference>
<comment type="subcellular location">
    <subcellularLocation>
        <location evidence="1 2 3">Nucleus</location>
    </subcellularLocation>
</comment>
<keyword evidence="2 3" id="KW-0539">Nucleus</keyword>
<feature type="domain" description="Homeobox" evidence="4">
    <location>
        <begin position="118"/>
        <end position="176"/>
    </location>
</feature>
<dbReference type="SMART" id="SM00389">
    <property type="entry name" value="HOX"/>
    <property type="match status" value="1"/>
</dbReference>
<keyword evidence="2 3" id="KW-0238">DNA-binding</keyword>
<dbReference type="RefSeq" id="XP_022248150.1">
    <property type="nucleotide sequence ID" value="XM_022392442.1"/>
</dbReference>
<keyword evidence="5" id="KW-1185">Reference proteome</keyword>
<dbReference type="InterPro" id="IPR009057">
    <property type="entry name" value="Homeodomain-like_sf"/>
</dbReference>
<evidence type="ECO:0000256" key="2">
    <source>
        <dbReference type="PROSITE-ProRule" id="PRU00108"/>
    </source>
</evidence>
<dbReference type="Pfam" id="PF00046">
    <property type="entry name" value="Homeodomain"/>
    <property type="match status" value="1"/>
</dbReference>
<evidence type="ECO:0000313" key="6">
    <source>
        <dbReference type="RefSeq" id="XP_022248150.1"/>
    </source>
</evidence>
<dbReference type="Proteomes" id="UP000694941">
    <property type="component" value="Unplaced"/>
</dbReference>
<accession>A0ABM1SWZ4</accession>
<name>A0ABM1SWZ4_LIMPO</name>
<dbReference type="InterPro" id="IPR001356">
    <property type="entry name" value="HD"/>
</dbReference>
<dbReference type="GeneID" id="111087083"/>
<evidence type="ECO:0000259" key="4">
    <source>
        <dbReference type="PROSITE" id="PS50071"/>
    </source>
</evidence>
<dbReference type="InterPro" id="IPR050394">
    <property type="entry name" value="Homeobox_NK-like"/>
</dbReference>
<dbReference type="CDD" id="cd00086">
    <property type="entry name" value="homeodomain"/>
    <property type="match status" value="1"/>
</dbReference>
<dbReference type="PANTHER" id="PTHR24340:SF35">
    <property type="entry name" value="HGTX, ISOFORM C"/>
    <property type="match status" value="1"/>
</dbReference>
<sequence length="176" mass="19724">MTNSSSETSYYLPYLPASLSSISGLTSVDTRPSHMTEQMLTQTSFCRVRSSDVRPAPNCDLLFHGFLDLPSSVFLEPVDSGLSVYHPQFPSESSLSLRQSMSLSTMRGERDLLGTNYGSRKPTRPTFSGRQIYFLEKTFEQTKYLAGPERTKLAVSLGLSESQVKVRFRRCSKSKN</sequence>
<dbReference type="PROSITE" id="PS50071">
    <property type="entry name" value="HOMEOBOX_2"/>
    <property type="match status" value="1"/>
</dbReference>
<evidence type="ECO:0000256" key="3">
    <source>
        <dbReference type="RuleBase" id="RU000682"/>
    </source>
</evidence>
<evidence type="ECO:0000256" key="1">
    <source>
        <dbReference type="ARBA" id="ARBA00004123"/>
    </source>
</evidence>
<gene>
    <name evidence="6" type="primary">LOC111087083</name>
</gene>
<proteinExistence type="predicted"/>
<protein>
    <submittedName>
        <fullName evidence="6">Ventral anterior homeobox 2b-like</fullName>
    </submittedName>
</protein>